<evidence type="ECO:0000256" key="3">
    <source>
        <dbReference type="ARBA" id="ARBA00022679"/>
    </source>
</evidence>
<dbReference type="PANTHER" id="PTHR43289:SF6">
    <property type="entry name" value="SERINE_THREONINE-PROTEIN KINASE NEKL-3"/>
    <property type="match status" value="1"/>
</dbReference>
<name>A0ABP8U335_9ACTN</name>
<keyword evidence="4 7" id="KW-0547">Nucleotide-binding</keyword>
<dbReference type="EMBL" id="BAABHK010000001">
    <property type="protein sequence ID" value="GAA4620307.1"/>
    <property type="molecule type" value="Genomic_DNA"/>
</dbReference>
<dbReference type="PANTHER" id="PTHR43289">
    <property type="entry name" value="MITOGEN-ACTIVATED PROTEIN KINASE KINASE KINASE 20-RELATED"/>
    <property type="match status" value="1"/>
</dbReference>
<feature type="transmembrane region" description="Helical" evidence="8">
    <location>
        <begin position="310"/>
        <end position="330"/>
    </location>
</feature>
<keyword evidence="5" id="KW-0418">Kinase</keyword>
<dbReference type="InterPro" id="IPR000719">
    <property type="entry name" value="Prot_kinase_dom"/>
</dbReference>
<evidence type="ECO:0000256" key="4">
    <source>
        <dbReference type="ARBA" id="ARBA00022741"/>
    </source>
</evidence>
<dbReference type="InterPro" id="IPR017441">
    <property type="entry name" value="Protein_kinase_ATP_BS"/>
</dbReference>
<comment type="caution">
    <text evidence="10">The sequence shown here is derived from an EMBL/GenBank/DDBJ whole genome shotgun (WGS) entry which is preliminary data.</text>
</comment>
<evidence type="ECO:0000256" key="5">
    <source>
        <dbReference type="ARBA" id="ARBA00022777"/>
    </source>
</evidence>
<dbReference type="Gene3D" id="1.10.510.10">
    <property type="entry name" value="Transferase(Phosphotransferase) domain 1"/>
    <property type="match status" value="1"/>
</dbReference>
<gene>
    <name evidence="10" type="ORF">GCM10023196_003780</name>
</gene>
<keyword evidence="3" id="KW-0808">Transferase</keyword>
<dbReference type="PROSITE" id="PS50011">
    <property type="entry name" value="PROTEIN_KINASE_DOM"/>
    <property type="match status" value="1"/>
</dbReference>
<sequence length="331" mass="35261">MSLGEGSTLGGRYRLLSQIGRGGMGTVWHAHDELLDREVAAKAMILPSDFTPAEYDEVNQRTLKEARLAGRLSHPAIVKIYDVVEEEGRPWIVMELIHAPSLRDLIDENGPLEPLLVAKIGLQVANGLLVAHEAGILHRDVKPGNVLVDESRSVRAVLTDFGIARAHSDATTLNSDVLTGSAAYMAPERVGGQLAAAASDLWSLGATLYEAAEGRPAFNKPEAVASLVAVLNDDPAPIEKAGPLQPVIDGLLCKNPDERLTAAEVVAMLEQVTNDPSVTPAELSELLESSAPVAAEPSVKSPRRRPTLRSALLVATVVAVIADLIIFTIVR</sequence>
<accession>A0ABP8U335</accession>
<keyword evidence="8" id="KW-1133">Transmembrane helix</keyword>
<feature type="binding site" evidence="7">
    <location>
        <position position="42"/>
    </location>
    <ligand>
        <name>ATP</name>
        <dbReference type="ChEBI" id="CHEBI:30616"/>
    </ligand>
</feature>
<evidence type="ECO:0000313" key="10">
    <source>
        <dbReference type="EMBL" id="GAA4620307.1"/>
    </source>
</evidence>
<evidence type="ECO:0000256" key="8">
    <source>
        <dbReference type="SAM" id="Phobius"/>
    </source>
</evidence>
<keyword evidence="8" id="KW-0472">Membrane</keyword>
<evidence type="ECO:0000259" key="9">
    <source>
        <dbReference type="PROSITE" id="PS50011"/>
    </source>
</evidence>
<dbReference type="Gene3D" id="3.30.200.20">
    <property type="entry name" value="Phosphorylase Kinase, domain 1"/>
    <property type="match status" value="1"/>
</dbReference>
<dbReference type="Proteomes" id="UP001501442">
    <property type="component" value="Unassembled WGS sequence"/>
</dbReference>
<dbReference type="Pfam" id="PF00069">
    <property type="entry name" value="Pkinase"/>
    <property type="match status" value="1"/>
</dbReference>
<keyword evidence="6 7" id="KW-0067">ATP-binding</keyword>
<evidence type="ECO:0000256" key="7">
    <source>
        <dbReference type="PROSITE-ProRule" id="PRU10141"/>
    </source>
</evidence>
<dbReference type="CDD" id="cd14014">
    <property type="entry name" value="STKc_PknB_like"/>
    <property type="match status" value="1"/>
</dbReference>
<evidence type="ECO:0000256" key="2">
    <source>
        <dbReference type="ARBA" id="ARBA00022527"/>
    </source>
</evidence>
<organism evidence="10 11">
    <name type="scientific">Actinoallomurus vinaceus</name>
    <dbReference type="NCBI Taxonomy" id="1080074"/>
    <lineage>
        <taxon>Bacteria</taxon>
        <taxon>Bacillati</taxon>
        <taxon>Actinomycetota</taxon>
        <taxon>Actinomycetes</taxon>
        <taxon>Streptosporangiales</taxon>
        <taxon>Thermomonosporaceae</taxon>
        <taxon>Actinoallomurus</taxon>
    </lineage>
</organism>
<evidence type="ECO:0000256" key="1">
    <source>
        <dbReference type="ARBA" id="ARBA00012513"/>
    </source>
</evidence>
<keyword evidence="11" id="KW-1185">Reference proteome</keyword>
<evidence type="ECO:0000256" key="6">
    <source>
        <dbReference type="ARBA" id="ARBA00022840"/>
    </source>
</evidence>
<dbReference type="SUPFAM" id="SSF56112">
    <property type="entry name" value="Protein kinase-like (PK-like)"/>
    <property type="match status" value="1"/>
</dbReference>
<dbReference type="EC" id="2.7.11.1" evidence="1"/>
<proteinExistence type="predicted"/>
<dbReference type="InterPro" id="IPR008271">
    <property type="entry name" value="Ser/Thr_kinase_AS"/>
</dbReference>
<reference evidence="11" key="1">
    <citation type="journal article" date="2019" name="Int. J. Syst. Evol. Microbiol.">
        <title>The Global Catalogue of Microorganisms (GCM) 10K type strain sequencing project: providing services to taxonomists for standard genome sequencing and annotation.</title>
        <authorList>
            <consortium name="The Broad Institute Genomics Platform"/>
            <consortium name="The Broad Institute Genome Sequencing Center for Infectious Disease"/>
            <person name="Wu L."/>
            <person name="Ma J."/>
        </authorList>
    </citation>
    <scope>NUCLEOTIDE SEQUENCE [LARGE SCALE GENOMIC DNA]</scope>
    <source>
        <strain evidence="11">JCM 17939</strain>
    </source>
</reference>
<keyword evidence="8" id="KW-0812">Transmembrane</keyword>
<dbReference type="SMART" id="SM00220">
    <property type="entry name" value="S_TKc"/>
    <property type="match status" value="1"/>
</dbReference>
<evidence type="ECO:0000313" key="11">
    <source>
        <dbReference type="Proteomes" id="UP001501442"/>
    </source>
</evidence>
<keyword evidence="2" id="KW-0723">Serine/threonine-protein kinase</keyword>
<dbReference type="RefSeq" id="WP_345428649.1">
    <property type="nucleotide sequence ID" value="NZ_BAABHK010000001.1"/>
</dbReference>
<feature type="domain" description="Protein kinase" evidence="9">
    <location>
        <begin position="13"/>
        <end position="278"/>
    </location>
</feature>
<dbReference type="PROSITE" id="PS00107">
    <property type="entry name" value="PROTEIN_KINASE_ATP"/>
    <property type="match status" value="1"/>
</dbReference>
<dbReference type="PROSITE" id="PS00108">
    <property type="entry name" value="PROTEIN_KINASE_ST"/>
    <property type="match status" value="1"/>
</dbReference>
<protein>
    <recommendedName>
        <fullName evidence="1">non-specific serine/threonine protein kinase</fullName>
        <ecNumber evidence="1">2.7.11.1</ecNumber>
    </recommendedName>
</protein>
<dbReference type="InterPro" id="IPR011009">
    <property type="entry name" value="Kinase-like_dom_sf"/>
</dbReference>